<dbReference type="EMBL" id="LAVV01006109">
    <property type="protein sequence ID" value="KNZ60466.1"/>
    <property type="molecule type" value="Genomic_DNA"/>
</dbReference>
<evidence type="ECO:0000313" key="2">
    <source>
        <dbReference type="Proteomes" id="UP000037035"/>
    </source>
</evidence>
<organism evidence="1 2">
    <name type="scientific">Puccinia sorghi</name>
    <dbReference type="NCBI Taxonomy" id="27349"/>
    <lineage>
        <taxon>Eukaryota</taxon>
        <taxon>Fungi</taxon>
        <taxon>Dikarya</taxon>
        <taxon>Basidiomycota</taxon>
        <taxon>Pucciniomycotina</taxon>
        <taxon>Pucciniomycetes</taxon>
        <taxon>Pucciniales</taxon>
        <taxon>Pucciniaceae</taxon>
        <taxon>Puccinia</taxon>
    </lineage>
</organism>
<keyword evidence="2" id="KW-1185">Reference proteome</keyword>
<protein>
    <submittedName>
        <fullName evidence="1">Omega-6 fatty acid desaturase (Delta-12 desaturase)</fullName>
    </submittedName>
</protein>
<comment type="caution">
    <text evidence="1">The sequence shown here is derived from an EMBL/GenBank/DDBJ whole genome shotgun (WGS) entry which is preliminary data.</text>
</comment>
<gene>
    <name evidence="1" type="ORF">VP01_154g9</name>
</gene>
<proteinExistence type="predicted"/>
<dbReference type="Proteomes" id="UP000037035">
    <property type="component" value="Unassembled WGS sequence"/>
</dbReference>
<reference evidence="1 2" key="1">
    <citation type="submission" date="2015-08" db="EMBL/GenBank/DDBJ databases">
        <title>Next Generation Sequencing and Analysis of the Genome of Puccinia sorghi L Schw, the Causal Agent of Maize Common Rust.</title>
        <authorList>
            <person name="Rochi L."/>
            <person name="Burguener G."/>
            <person name="Darino M."/>
            <person name="Turjanski A."/>
            <person name="Kreff E."/>
            <person name="Dieguez M.J."/>
            <person name="Sacco F."/>
        </authorList>
    </citation>
    <scope>NUCLEOTIDE SEQUENCE [LARGE SCALE GENOMIC DNA]</scope>
    <source>
        <strain evidence="1 2">RO10H11247</strain>
    </source>
</reference>
<evidence type="ECO:0000313" key="1">
    <source>
        <dbReference type="EMBL" id="KNZ60466.1"/>
    </source>
</evidence>
<dbReference type="VEuPathDB" id="FungiDB:VP01_154g9"/>
<dbReference type="AlphaFoldDB" id="A0A0L6VI62"/>
<sequence>MKNTNIHPSSPDSLRFPESHTFEPLLHYAITSNNHHQSQVVGSHLGIAITMICLNYLGNQTNFLTVFK</sequence>
<accession>A0A0L6VI62</accession>
<name>A0A0L6VI62_9BASI</name>